<sequence length="182" mass="21651">MYPCVYSKDKKKHKKWIDGYITYNNDIMVLYTEYKRKIISKIIKIKDDEEIRIGFYYIYTDNLEQLIENNYNDNNGKMDDDKIDNDNDDKIDNGKGDNNININTNNNNNTNNTNISNTNNHINNRSVRKGFFSAYKRMKGNDEINNNDSYNNNDNNTTDNINIEEEYKIKKRTDEEILKLLE</sequence>
<dbReference type="InParanoid" id="S7XSH0"/>
<feature type="compositionally biased region" description="Low complexity" evidence="1">
    <location>
        <begin position="96"/>
        <end position="123"/>
    </location>
</feature>
<organism evidence="2 3">
    <name type="scientific">Spraguea lophii (strain 42_110)</name>
    <name type="common">Microsporidian parasite</name>
    <dbReference type="NCBI Taxonomy" id="1358809"/>
    <lineage>
        <taxon>Eukaryota</taxon>
        <taxon>Fungi</taxon>
        <taxon>Fungi incertae sedis</taxon>
        <taxon>Microsporidia</taxon>
        <taxon>Spragueidae</taxon>
        <taxon>Spraguea</taxon>
    </lineage>
</organism>
<gene>
    <name evidence="2" type="ORF">SLOPH_992</name>
</gene>
<reference evidence="3" key="1">
    <citation type="journal article" date="2013" name="PLoS Genet.">
        <title>The genome of Spraguea lophii and the basis of host-microsporidian interactions.</title>
        <authorList>
            <person name="Campbell S.E."/>
            <person name="Williams T.A."/>
            <person name="Yousuf A."/>
            <person name="Soanes D.M."/>
            <person name="Paszkiewicz K.H."/>
            <person name="Williams B.A.P."/>
        </authorList>
    </citation>
    <scope>NUCLEOTIDE SEQUENCE [LARGE SCALE GENOMIC DNA]</scope>
    <source>
        <strain evidence="3">42_110</strain>
    </source>
</reference>
<keyword evidence="3" id="KW-1185">Reference proteome</keyword>
<feature type="region of interest" description="Disordered" evidence="1">
    <location>
        <begin position="75"/>
        <end position="123"/>
    </location>
</feature>
<accession>S7XSH0</accession>
<comment type="caution">
    <text evidence="2">The sequence shown here is derived from an EMBL/GenBank/DDBJ whole genome shotgun (WGS) entry which is preliminary data.</text>
</comment>
<evidence type="ECO:0000313" key="3">
    <source>
        <dbReference type="Proteomes" id="UP000014978"/>
    </source>
</evidence>
<dbReference type="HOGENOM" id="CLU_1482922_0_0_1"/>
<protein>
    <submittedName>
        <fullName evidence="2">Uncharacterized protein</fullName>
    </submittedName>
</protein>
<name>S7XSH0_SPRLO</name>
<dbReference type="EMBL" id="ATCN01000519">
    <property type="protein sequence ID" value="EPR78863.1"/>
    <property type="molecule type" value="Genomic_DNA"/>
</dbReference>
<proteinExistence type="predicted"/>
<feature type="compositionally biased region" description="Basic and acidic residues" evidence="1">
    <location>
        <begin position="76"/>
        <end position="95"/>
    </location>
</feature>
<evidence type="ECO:0000313" key="2">
    <source>
        <dbReference type="EMBL" id="EPR78863.1"/>
    </source>
</evidence>
<dbReference type="Proteomes" id="UP000014978">
    <property type="component" value="Unassembled WGS sequence"/>
</dbReference>
<dbReference type="VEuPathDB" id="MicrosporidiaDB:SLOPH_992"/>
<dbReference type="AlphaFoldDB" id="S7XSH0"/>
<evidence type="ECO:0000256" key="1">
    <source>
        <dbReference type="SAM" id="MobiDB-lite"/>
    </source>
</evidence>